<reference evidence="1 3" key="1">
    <citation type="journal article" date="2011" name="Nature">
        <title>The Medicago genome provides insight into the evolution of rhizobial symbioses.</title>
        <authorList>
            <person name="Young N.D."/>
            <person name="Debelle F."/>
            <person name="Oldroyd G.E."/>
            <person name="Geurts R."/>
            <person name="Cannon S.B."/>
            <person name="Udvardi M.K."/>
            <person name="Benedito V.A."/>
            <person name="Mayer K.F."/>
            <person name="Gouzy J."/>
            <person name="Schoof H."/>
            <person name="Van de Peer Y."/>
            <person name="Proost S."/>
            <person name="Cook D.R."/>
            <person name="Meyers B.C."/>
            <person name="Spannagl M."/>
            <person name="Cheung F."/>
            <person name="De Mita S."/>
            <person name="Krishnakumar V."/>
            <person name="Gundlach H."/>
            <person name="Zhou S."/>
            <person name="Mudge J."/>
            <person name="Bharti A.K."/>
            <person name="Murray J.D."/>
            <person name="Naoumkina M.A."/>
            <person name="Rosen B."/>
            <person name="Silverstein K.A."/>
            <person name="Tang H."/>
            <person name="Rombauts S."/>
            <person name="Zhao P.X."/>
            <person name="Zhou P."/>
            <person name="Barbe V."/>
            <person name="Bardou P."/>
            <person name="Bechner M."/>
            <person name="Bellec A."/>
            <person name="Berger A."/>
            <person name="Berges H."/>
            <person name="Bidwell S."/>
            <person name="Bisseling T."/>
            <person name="Choisne N."/>
            <person name="Couloux A."/>
            <person name="Denny R."/>
            <person name="Deshpande S."/>
            <person name="Dai X."/>
            <person name="Doyle J.J."/>
            <person name="Dudez A.M."/>
            <person name="Farmer A.D."/>
            <person name="Fouteau S."/>
            <person name="Franken C."/>
            <person name="Gibelin C."/>
            <person name="Gish J."/>
            <person name="Goldstein S."/>
            <person name="Gonzalez A.J."/>
            <person name="Green P.J."/>
            <person name="Hallab A."/>
            <person name="Hartog M."/>
            <person name="Hua A."/>
            <person name="Humphray S.J."/>
            <person name="Jeong D.H."/>
            <person name="Jing Y."/>
            <person name="Jocker A."/>
            <person name="Kenton S.M."/>
            <person name="Kim D.J."/>
            <person name="Klee K."/>
            <person name="Lai H."/>
            <person name="Lang C."/>
            <person name="Lin S."/>
            <person name="Macmil S.L."/>
            <person name="Magdelenat G."/>
            <person name="Matthews L."/>
            <person name="McCorrison J."/>
            <person name="Monaghan E.L."/>
            <person name="Mun J.H."/>
            <person name="Najar F.Z."/>
            <person name="Nicholson C."/>
            <person name="Noirot C."/>
            <person name="O'Bleness M."/>
            <person name="Paule C.R."/>
            <person name="Poulain J."/>
            <person name="Prion F."/>
            <person name="Qin B."/>
            <person name="Qu C."/>
            <person name="Retzel E.F."/>
            <person name="Riddle C."/>
            <person name="Sallet E."/>
            <person name="Samain S."/>
            <person name="Samson N."/>
            <person name="Sanders I."/>
            <person name="Saurat O."/>
            <person name="Scarpelli C."/>
            <person name="Schiex T."/>
            <person name="Segurens B."/>
            <person name="Severin A.J."/>
            <person name="Sherrier D.J."/>
            <person name="Shi R."/>
            <person name="Sims S."/>
            <person name="Singer S.R."/>
            <person name="Sinharoy S."/>
            <person name="Sterck L."/>
            <person name="Viollet A."/>
            <person name="Wang B.B."/>
            <person name="Wang K."/>
            <person name="Wang M."/>
            <person name="Wang X."/>
            <person name="Warfsmann J."/>
            <person name="Weissenbach J."/>
            <person name="White D.D."/>
            <person name="White J.D."/>
            <person name="Wiley G.B."/>
            <person name="Wincker P."/>
            <person name="Xing Y."/>
            <person name="Yang L."/>
            <person name="Yao Z."/>
            <person name="Ying F."/>
            <person name="Zhai J."/>
            <person name="Zhou L."/>
            <person name="Zuber A."/>
            <person name="Denarie J."/>
            <person name="Dixon R.A."/>
            <person name="May G.D."/>
            <person name="Schwartz D.C."/>
            <person name="Rogers J."/>
            <person name="Quetier F."/>
            <person name="Town C.D."/>
            <person name="Roe B.A."/>
        </authorList>
    </citation>
    <scope>NUCLEOTIDE SEQUENCE [LARGE SCALE GENOMIC DNA]</scope>
    <source>
        <strain evidence="1">A17</strain>
        <strain evidence="3">cv. Jemalong A17</strain>
    </source>
</reference>
<reference evidence="3" key="3">
    <citation type="submission" date="2015-04" db="UniProtKB">
        <authorList>
            <consortium name="EnsemblPlants"/>
        </authorList>
    </citation>
    <scope>IDENTIFICATION</scope>
    <source>
        <strain evidence="3">cv. Jemalong A17</strain>
    </source>
</reference>
<dbReference type="AlphaFoldDB" id="G7IW60"/>
<protein>
    <submittedName>
        <fullName evidence="1 3">Uncharacterized protein</fullName>
    </submittedName>
</protein>
<dbReference type="Proteomes" id="UP000002051">
    <property type="component" value="Chromosome 3"/>
</dbReference>
<dbReference type="HOGENOM" id="CLU_1139488_0_0_1"/>
<sequence>MIQLPSYILPKFEIITSYGCRGFRSSENEEKLYPKVFENAMRVYNECGKSFLNVYSRNKTSNDVIEVCSPRRESYLDLSPERICWGELRHNKSSVCFWFRKKFPEIALWCDVRPQKHLDNMVLDFKFNVLVNGTKHLTSSCVYIFYAERETGQILCCDLQCRVEGVFSENEWNFVEIFCEIEHLIPCDSKRLMAYQYWTTKNILKNSFIYVYLENEEDGYHLCGNSYCLPSTEDKFQEMREIKE</sequence>
<dbReference type="EnsemblPlants" id="AES69003">
    <property type="protein sequence ID" value="AES69003"/>
    <property type="gene ID" value="MTR_3g020500"/>
</dbReference>
<organism evidence="1 4">
    <name type="scientific">Medicago truncatula</name>
    <name type="common">Barrel medic</name>
    <name type="synonym">Medicago tribuloides</name>
    <dbReference type="NCBI Taxonomy" id="3880"/>
    <lineage>
        <taxon>Eukaryota</taxon>
        <taxon>Viridiplantae</taxon>
        <taxon>Streptophyta</taxon>
        <taxon>Embryophyta</taxon>
        <taxon>Tracheophyta</taxon>
        <taxon>Spermatophyta</taxon>
        <taxon>Magnoliopsida</taxon>
        <taxon>eudicotyledons</taxon>
        <taxon>Gunneridae</taxon>
        <taxon>Pentapetalae</taxon>
        <taxon>rosids</taxon>
        <taxon>fabids</taxon>
        <taxon>Fabales</taxon>
        <taxon>Fabaceae</taxon>
        <taxon>Papilionoideae</taxon>
        <taxon>50 kb inversion clade</taxon>
        <taxon>NPAAA clade</taxon>
        <taxon>Hologalegina</taxon>
        <taxon>IRL clade</taxon>
        <taxon>Trifolieae</taxon>
        <taxon>Medicago</taxon>
    </lineage>
</organism>
<evidence type="ECO:0000313" key="4">
    <source>
        <dbReference type="Proteomes" id="UP000002051"/>
    </source>
</evidence>
<dbReference type="EMBL" id="CM001219">
    <property type="protein sequence ID" value="AES69003.1"/>
    <property type="molecule type" value="Genomic_DNA"/>
</dbReference>
<gene>
    <name evidence="1" type="ordered locus">MTR_3g020500</name>
    <name evidence="2" type="ORF">MtrunA17_Chr3g0084741</name>
</gene>
<keyword evidence="4" id="KW-1185">Reference proteome</keyword>
<reference evidence="2" key="4">
    <citation type="journal article" date="2018" name="Nat. Plants">
        <title>Whole-genome landscape of Medicago truncatula symbiotic genes.</title>
        <authorList>
            <person name="Pecrix Y."/>
            <person name="Gamas P."/>
            <person name="Carrere S."/>
        </authorList>
    </citation>
    <scope>NUCLEOTIDE SEQUENCE</scope>
    <source>
        <tissue evidence="2">Leaves</tissue>
    </source>
</reference>
<dbReference type="Gramene" id="rna13774">
    <property type="protein sequence ID" value="RHN65881.1"/>
    <property type="gene ID" value="gene13774"/>
</dbReference>
<dbReference type="PaxDb" id="3880-AES69003"/>
<accession>G7IW60</accession>
<proteinExistence type="predicted"/>
<reference evidence="1 3" key="2">
    <citation type="journal article" date="2014" name="BMC Genomics">
        <title>An improved genome release (version Mt4.0) for the model legume Medicago truncatula.</title>
        <authorList>
            <person name="Tang H."/>
            <person name="Krishnakumar V."/>
            <person name="Bidwell S."/>
            <person name="Rosen B."/>
            <person name="Chan A."/>
            <person name="Zhou S."/>
            <person name="Gentzbittel L."/>
            <person name="Childs K.L."/>
            <person name="Yandell M."/>
            <person name="Gundlach H."/>
            <person name="Mayer K.F."/>
            <person name="Schwartz D.C."/>
            <person name="Town C.D."/>
        </authorList>
    </citation>
    <scope>GENOME REANNOTATION</scope>
    <source>
        <strain evidence="3">cv. Jemalong A17</strain>
    </source>
</reference>
<evidence type="ECO:0000313" key="3">
    <source>
        <dbReference type="EnsemblPlants" id="AES69003"/>
    </source>
</evidence>
<evidence type="ECO:0000313" key="2">
    <source>
        <dbReference type="EMBL" id="RHN65881.1"/>
    </source>
</evidence>
<name>G7IW60_MEDTR</name>
<dbReference type="Proteomes" id="UP000265566">
    <property type="component" value="Chromosome 3"/>
</dbReference>
<evidence type="ECO:0000313" key="1">
    <source>
        <dbReference type="EMBL" id="AES69003.1"/>
    </source>
</evidence>
<dbReference type="EMBL" id="PSQE01000003">
    <property type="protein sequence ID" value="RHN65881.1"/>
    <property type="molecule type" value="Genomic_DNA"/>
</dbReference>